<protein>
    <submittedName>
        <fullName evidence="1">Uncharacterized protein</fullName>
    </submittedName>
</protein>
<dbReference type="EMBL" id="KZ505912">
    <property type="protein sequence ID" value="PKU43335.1"/>
    <property type="molecule type" value="Genomic_DNA"/>
</dbReference>
<gene>
    <name evidence="1" type="ORF">llap_6357</name>
</gene>
<evidence type="ECO:0000313" key="1">
    <source>
        <dbReference type="EMBL" id="PKU43335.1"/>
    </source>
</evidence>
<sequence length="108" mass="12176">MRPWLLISLDMPMVPCCPQSSIFLDLWFLPMSGNICHDGEKMAVTASLDHLQGKDSQEKERAAYTDISNLSTVDKKQILHLWLLKSNLTKIGVGLDDPYGYLPTQDIL</sequence>
<reference evidence="2" key="1">
    <citation type="submission" date="2017-11" db="EMBL/GenBank/DDBJ databases">
        <authorList>
            <person name="Lima N.C."/>
            <person name="Parody-Merino A.M."/>
            <person name="Battley P.F."/>
            <person name="Fidler A.E."/>
            <person name="Prosdocimi F."/>
        </authorList>
    </citation>
    <scope>NUCLEOTIDE SEQUENCE [LARGE SCALE GENOMIC DNA]</scope>
</reference>
<dbReference type="Proteomes" id="UP000233556">
    <property type="component" value="Unassembled WGS sequence"/>
</dbReference>
<dbReference type="AlphaFoldDB" id="A0A2I0UBD3"/>
<reference evidence="2" key="2">
    <citation type="submission" date="2017-12" db="EMBL/GenBank/DDBJ databases">
        <title>Genome sequence of the Bar-tailed Godwit (Limosa lapponica baueri).</title>
        <authorList>
            <person name="Lima N.C.B."/>
            <person name="Parody-Merino A.M."/>
            <person name="Battley P.F."/>
            <person name="Fidler A.E."/>
            <person name="Prosdocimi F."/>
        </authorList>
    </citation>
    <scope>NUCLEOTIDE SEQUENCE [LARGE SCALE GENOMIC DNA]</scope>
</reference>
<organism evidence="1 2">
    <name type="scientific">Limosa lapponica baueri</name>
    <dbReference type="NCBI Taxonomy" id="1758121"/>
    <lineage>
        <taxon>Eukaryota</taxon>
        <taxon>Metazoa</taxon>
        <taxon>Chordata</taxon>
        <taxon>Craniata</taxon>
        <taxon>Vertebrata</taxon>
        <taxon>Euteleostomi</taxon>
        <taxon>Archelosauria</taxon>
        <taxon>Archosauria</taxon>
        <taxon>Dinosauria</taxon>
        <taxon>Saurischia</taxon>
        <taxon>Theropoda</taxon>
        <taxon>Coelurosauria</taxon>
        <taxon>Aves</taxon>
        <taxon>Neognathae</taxon>
        <taxon>Neoaves</taxon>
        <taxon>Charadriiformes</taxon>
        <taxon>Scolopacidae</taxon>
        <taxon>Limosa</taxon>
    </lineage>
</organism>
<proteinExistence type="predicted"/>
<keyword evidence="2" id="KW-1185">Reference proteome</keyword>
<accession>A0A2I0UBD3</accession>
<evidence type="ECO:0000313" key="2">
    <source>
        <dbReference type="Proteomes" id="UP000233556"/>
    </source>
</evidence>
<name>A0A2I0UBD3_LIMLA</name>